<evidence type="ECO:0000256" key="2">
    <source>
        <dbReference type="ARBA" id="ARBA00023277"/>
    </source>
</evidence>
<evidence type="ECO:0000256" key="3">
    <source>
        <dbReference type="ARBA" id="ARBA00023295"/>
    </source>
</evidence>
<gene>
    <name evidence="8" type="primary">xylI</name>
    <name evidence="8" type="ORF">Pla111_13310</name>
</gene>
<dbReference type="PANTHER" id="PTHR31490:SF90">
    <property type="entry name" value="ENDO-1,4-BETA-XYLANASE A"/>
    <property type="match status" value="1"/>
</dbReference>
<evidence type="ECO:0000256" key="5">
    <source>
        <dbReference type="RuleBase" id="RU361174"/>
    </source>
</evidence>
<dbReference type="Proteomes" id="UP000318995">
    <property type="component" value="Unassembled WGS sequence"/>
</dbReference>
<dbReference type="SUPFAM" id="SSF51445">
    <property type="entry name" value="(Trans)glycosidases"/>
    <property type="match status" value="1"/>
</dbReference>
<dbReference type="InterPro" id="IPR017853">
    <property type="entry name" value="GH"/>
</dbReference>
<dbReference type="Gene3D" id="3.20.20.80">
    <property type="entry name" value="Glycosidases"/>
    <property type="match status" value="1"/>
</dbReference>
<evidence type="ECO:0000313" key="8">
    <source>
        <dbReference type="EMBL" id="TWT47711.1"/>
    </source>
</evidence>
<dbReference type="PROSITE" id="PS51760">
    <property type="entry name" value="GH10_2"/>
    <property type="match status" value="1"/>
</dbReference>
<proteinExistence type="inferred from homology"/>
<keyword evidence="9" id="KW-1185">Reference proteome</keyword>
<comment type="caution">
    <text evidence="8">The sequence shown here is derived from an EMBL/GenBank/DDBJ whole genome shotgun (WGS) entry which is preliminary data.</text>
</comment>
<protein>
    <recommendedName>
        <fullName evidence="5">Beta-xylanase</fullName>
        <ecNumber evidence="5">3.2.1.8</ecNumber>
    </recommendedName>
</protein>
<dbReference type="EMBL" id="SJPH01000002">
    <property type="protein sequence ID" value="TWT47711.1"/>
    <property type="molecule type" value="Genomic_DNA"/>
</dbReference>
<keyword evidence="2 5" id="KW-0119">Carbohydrate metabolism</keyword>
<comment type="similarity">
    <text evidence="5">Belongs to the glycosyl hydrolase 10 (cellulase F) family.</text>
</comment>
<feature type="chain" id="PRO_5022738174" description="Beta-xylanase" evidence="6">
    <location>
        <begin position="42"/>
        <end position="394"/>
    </location>
</feature>
<dbReference type="GO" id="GO:0031176">
    <property type="term" value="F:endo-1,4-beta-xylanase activity"/>
    <property type="evidence" value="ECO:0007669"/>
    <property type="project" value="UniProtKB-EC"/>
</dbReference>
<dbReference type="EC" id="3.2.1.8" evidence="5"/>
<comment type="catalytic activity">
    <reaction evidence="5">
        <text>Endohydrolysis of (1-&gt;4)-beta-D-xylosidic linkages in xylans.</text>
        <dbReference type="EC" id="3.2.1.8"/>
    </reaction>
</comment>
<dbReference type="Pfam" id="PF00331">
    <property type="entry name" value="Glyco_hydro_10"/>
    <property type="match status" value="1"/>
</dbReference>
<keyword evidence="1 5" id="KW-0378">Hydrolase</keyword>
<dbReference type="GO" id="GO:0045493">
    <property type="term" value="P:xylan catabolic process"/>
    <property type="evidence" value="ECO:0007669"/>
    <property type="project" value="UniProtKB-KW"/>
</dbReference>
<keyword evidence="8" id="KW-0858">Xylan degradation</keyword>
<dbReference type="PANTHER" id="PTHR31490">
    <property type="entry name" value="GLYCOSYL HYDROLASE"/>
    <property type="match status" value="1"/>
</dbReference>
<name>A0A5C5WCE3_9BACT</name>
<reference evidence="8 9" key="1">
    <citation type="submission" date="2019-02" db="EMBL/GenBank/DDBJ databases">
        <title>Deep-cultivation of Planctomycetes and their phenomic and genomic characterization uncovers novel biology.</title>
        <authorList>
            <person name="Wiegand S."/>
            <person name="Jogler M."/>
            <person name="Boedeker C."/>
            <person name="Pinto D."/>
            <person name="Vollmers J."/>
            <person name="Rivas-Marin E."/>
            <person name="Kohn T."/>
            <person name="Peeters S.H."/>
            <person name="Heuer A."/>
            <person name="Rast P."/>
            <person name="Oberbeckmann S."/>
            <person name="Bunk B."/>
            <person name="Jeske O."/>
            <person name="Meyerdierks A."/>
            <person name="Storesund J.E."/>
            <person name="Kallscheuer N."/>
            <person name="Luecker S."/>
            <person name="Lage O.M."/>
            <person name="Pohl T."/>
            <person name="Merkel B.J."/>
            <person name="Hornburger P."/>
            <person name="Mueller R.-W."/>
            <person name="Bruemmer F."/>
            <person name="Labrenz M."/>
            <person name="Spormann A.M."/>
            <person name="Op Den Camp H."/>
            <person name="Overmann J."/>
            <person name="Amann R."/>
            <person name="Jetten M.S.M."/>
            <person name="Mascher T."/>
            <person name="Medema M.H."/>
            <person name="Devos D.P."/>
            <person name="Kaster A.-K."/>
            <person name="Ovreas L."/>
            <person name="Rohde M."/>
            <person name="Galperin M.Y."/>
            <person name="Jogler C."/>
        </authorList>
    </citation>
    <scope>NUCLEOTIDE SEQUENCE [LARGE SCALE GENOMIC DNA]</scope>
    <source>
        <strain evidence="8 9">Pla111</strain>
    </source>
</reference>
<feature type="domain" description="GH10" evidence="7">
    <location>
        <begin position="41"/>
        <end position="388"/>
    </location>
</feature>
<evidence type="ECO:0000313" key="9">
    <source>
        <dbReference type="Proteomes" id="UP000318995"/>
    </source>
</evidence>
<dbReference type="RefSeq" id="WP_197524812.1">
    <property type="nucleotide sequence ID" value="NZ_SJPH01000002.1"/>
</dbReference>
<dbReference type="PRINTS" id="PR00134">
    <property type="entry name" value="GLHYDRLASE10"/>
</dbReference>
<keyword evidence="6" id="KW-0732">Signal</keyword>
<accession>A0A5C5WCE3</accession>
<dbReference type="AlphaFoldDB" id="A0A5C5WCE3"/>
<evidence type="ECO:0000259" key="7">
    <source>
        <dbReference type="PROSITE" id="PS51760"/>
    </source>
</evidence>
<dbReference type="InterPro" id="IPR001000">
    <property type="entry name" value="GH10_dom"/>
</dbReference>
<organism evidence="8 9">
    <name type="scientific">Botrimarina hoheduenensis</name>
    <dbReference type="NCBI Taxonomy" id="2528000"/>
    <lineage>
        <taxon>Bacteria</taxon>
        <taxon>Pseudomonadati</taxon>
        <taxon>Planctomycetota</taxon>
        <taxon>Planctomycetia</taxon>
        <taxon>Pirellulales</taxon>
        <taxon>Lacipirellulaceae</taxon>
        <taxon>Botrimarina</taxon>
    </lineage>
</organism>
<dbReference type="SMART" id="SM00633">
    <property type="entry name" value="Glyco_10"/>
    <property type="match status" value="1"/>
</dbReference>
<keyword evidence="4 5" id="KW-0624">Polysaccharide degradation</keyword>
<feature type="signal peptide" evidence="6">
    <location>
        <begin position="1"/>
        <end position="41"/>
    </location>
</feature>
<sequence length="394" mass="44873" precursor="true">MNRNDYCTTRSQAFVSPAPRRQQRSLAAGLIACCFASPVMAGEPVTLKEAYQDDFRMGVAIATHWLTEPHPELLKIVAEQFNAATPENLLKWQSVHPERDRYHFADADRFVDFAEQHGMRITGHTLVWHNQTPDWVFQGADGQPATREQVLATLREHIQTVVGRYRGRIAGWDVVNEAINDDGTLRDTPWRRILGDDYLEIAFRLAHEADPDAELYYNDYSLYLKDKARTASRLVRTMKRNDVRIDGIGMQGHWSLDYPPIEDIDRSIQSLSAAAGKVMISELDINVLPWPGDQIDADVARQAVGSPELDPYTQGLPAEKQAQLANRYTEVFELFVRHRDFIDRVTFWGLEDGASWHNNWPIKGRTAHSLLFDRNLRPKPAFDAVIAVGTRPNE</sequence>
<evidence type="ECO:0000256" key="6">
    <source>
        <dbReference type="SAM" id="SignalP"/>
    </source>
</evidence>
<keyword evidence="3 5" id="KW-0326">Glycosidase</keyword>
<evidence type="ECO:0000256" key="4">
    <source>
        <dbReference type="ARBA" id="ARBA00023326"/>
    </source>
</evidence>
<evidence type="ECO:0000256" key="1">
    <source>
        <dbReference type="ARBA" id="ARBA00022801"/>
    </source>
</evidence>
<dbReference type="InterPro" id="IPR044846">
    <property type="entry name" value="GH10"/>
</dbReference>